<organism evidence="1 2">
    <name type="scientific">Sutcliffiella rhizosphaerae</name>
    <dbReference type="NCBI Taxonomy" id="2880967"/>
    <lineage>
        <taxon>Bacteria</taxon>
        <taxon>Bacillati</taxon>
        <taxon>Bacillota</taxon>
        <taxon>Bacilli</taxon>
        <taxon>Bacillales</taxon>
        <taxon>Bacillaceae</taxon>
        <taxon>Sutcliffiella</taxon>
    </lineage>
</organism>
<name>A0ABM8YJ27_9BACI</name>
<gene>
    <name evidence="1" type="ORF">BACCIP111883_00696</name>
</gene>
<accession>A0ABM8YJ27</accession>
<comment type="caution">
    <text evidence="1">The sequence shown here is derived from an EMBL/GenBank/DDBJ whole genome shotgun (WGS) entry which is preliminary data.</text>
</comment>
<dbReference type="Proteomes" id="UP000789833">
    <property type="component" value="Unassembled WGS sequence"/>
</dbReference>
<evidence type="ECO:0000313" key="2">
    <source>
        <dbReference type="Proteomes" id="UP000789833"/>
    </source>
</evidence>
<proteinExistence type="predicted"/>
<sequence length="161" mass="18501">MRKKHKPIRMLMALLLSFSVFFIYIHSTKENIVKSAIFEPNQSGISLSMQNPYIMPIKVFRTIMVDENDKELPITAYHVKLNGMYSGNGENIDQAFIQEQTDVFEELDEVTIPSDTSKNEEVYNIFITNHPKKKETFEAAGKVKVSFKVFSLIPFTTTITL</sequence>
<dbReference type="RefSeq" id="WP_230499851.1">
    <property type="nucleotide sequence ID" value="NZ_CAKJTJ010000002.1"/>
</dbReference>
<keyword evidence="2" id="KW-1185">Reference proteome</keyword>
<dbReference type="EMBL" id="CAKJTJ010000002">
    <property type="protein sequence ID" value="CAG9619928.1"/>
    <property type="molecule type" value="Genomic_DNA"/>
</dbReference>
<evidence type="ECO:0000313" key="1">
    <source>
        <dbReference type="EMBL" id="CAG9619928.1"/>
    </source>
</evidence>
<reference evidence="1 2" key="1">
    <citation type="submission" date="2021-10" db="EMBL/GenBank/DDBJ databases">
        <authorList>
            <person name="Criscuolo A."/>
        </authorList>
    </citation>
    <scope>NUCLEOTIDE SEQUENCE [LARGE SCALE GENOMIC DNA]</scope>
    <source>
        <strain evidence="2">CIP 111883</strain>
    </source>
</reference>
<protein>
    <submittedName>
        <fullName evidence="1">Uncharacterized protein</fullName>
    </submittedName>
</protein>